<evidence type="ECO:0000313" key="3">
    <source>
        <dbReference type="Proteomes" id="UP000433359"/>
    </source>
</evidence>
<name>A0A6N7YDE7_9FIRM</name>
<dbReference type="RefSeq" id="WP_154580679.1">
    <property type="nucleotide sequence ID" value="NZ_VULP01000006.1"/>
</dbReference>
<protein>
    <recommendedName>
        <fullName evidence="1">PLD phosphodiesterase domain-containing protein</fullName>
    </recommendedName>
</protein>
<dbReference type="Pfam" id="PF13091">
    <property type="entry name" value="PLDc_2"/>
    <property type="match status" value="1"/>
</dbReference>
<dbReference type="SUPFAM" id="SSF56024">
    <property type="entry name" value="Phospholipase D/nuclease"/>
    <property type="match status" value="1"/>
</dbReference>
<evidence type="ECO:0000313" key="2">
    <source>
        <dbReference type="EMBL" id="MSU81705.1"/>
    </source>
</evidence>
<dbReference type="InterPro" id="IPR001736">
    <property type="entry name" value="PLipase_D/transphosphatidylase"/>
</dbReference>
<reference evidence="2 3" key="1">
    <citation type="submission" date="2019-08" db="EMBL/GenBank/DDBJ databases">
        <title>In-depth cultivation of the pig gut microbiome towards novel bacterial diversity and tailored functional studies.</title>
        <authorList>
            <person name="Wylensek D."/>
            <person name="Hitch T.C.A."/>
            <person name="Clavel T."/>
        </authorList>
    </citation>
    <scope>NUCLEOTIDE SEQUENCE [LARGE SCALE GENOMIC DNA]</scope>
    <source>
        <strain evidence="2 3">BSM-383-APC-4H</strain>
    </source>
</reference>
<dbReference type="GO" id="GO:0006793">
    <property type="term" value="P:phosphorus metabolic process"/>
    <property type="evidence" value="ECO:0007669"/>
    <property type="project" value="UniProtKB-ARBA"/>
</dbReference>
<organism evidence="2 3">
    <name type="scientific">Anaerobutyricum soehngenii</name>
    <dbReference type="NCBI Taxonomy" id="105843"/>
    <lineage>
        <taxon>Bacteria</taxon>
        <taxon>Bacillati</taxon>
        <taxon>Bacillota</taxon>
        <taxon>Clostridia</taxon>
        <taxon>Lachnospirales</taxon>
        <taxon>Lachnospiraceae</taxon>
        <taxon>Anaerobutyricum</taxon>
    </lineage>
</organism>
<dbReference type="Proteomes" id="UP000433359">
    <property type="component" value="Unassembled WGS sequence"/>
</dbReference>
<dbReference type="InterPro" id="IPR025202">
    <property type="entry name" value="PLD-like_dom"/>
</dbReference>
<dbReference type="PROSITE" id="PS50035">
    <property type="entry name" value="PLD"/>
    <property type="match status" value="1"/>
</dbReference>
<evidence type="ECO:0000259" key="1">
    <source>
        <dbReference type="PROSITE" id="PS50035"/>
    </source>
</evidence>
<dbReference type="Gene3D" id="3.30.870.10">
    <property type="entry name" value="Endonuclease Chain A"/>
    <property type="match status" value="1"/>
</dbReference>
<gene>
    <name evidence="2" type="ORF">FYJ25_04850</name>
</gene>
<sequence>MIKSTKIENTEFVMSKDELTYAEVIEDFEEASSIHILTYNISKDKSDLLKALKKCDEDTEICIVSNIPGRWEKYFGEYYKSKARKNISLYKSKLSPAKIAEKAEVYFCFSNHAKIIMTNNIAYIGSSNFSEESADNFESGFISRDAEFIEFLEEEIFPWIVESSSEYKTDEEILFFEVAIRKSIAMFGEMYEEYLQTFYLLADHRGIERWYYNTTDPTLSVKEMEKTEEICNQYVDLLKNVNKIFNMRAFSEEGVDNLDDVIEKAENIIGNIKTLFGGNIEELAKYDGQDIIDEYINDHYADAYDENLEYYVDKAMDIANEIFAELANDAQEEADYLLEEIKNLGEVSKKVLILFKKLPLEKIKIDNTDSGI</sequence>
<accession>A0A6N7YDE7</accession>
<comment type="caution">
    <text evidence="2">The sequence shown here is derived from an EMBL/GenBank/DDBJ whole genome shotgun (WGS) entry which is preliminary data.</text>
</comment>
<dbReference type="EMBL" id="VULP01000006">
    <property type="protein sequence ID" value="MSU81705.1"/>
    <property type="molecule type" value="Genomic_DNA"/>
</dbReference>
<dbReference type="CDD" id="cd00138">
    <property type="entry name" value="PLDc_SF"/>
    <property type="match status" value="1"/>
</dbReference>
<proteinExistence type="predicted"/>
<feature type="domain" description="PLD phosphodiesterase" evidence="1">
    <location>
        <begin position="107"/>
        <end position="133"/>
    </location>
</feature>
<dbReference type="GO" id="GO:0003824">
    <property type="term" value="F:catalytic activity"/>
    <property type="evidence" value="ECO:0007669"/>
    <property type="project" value="InterPro"/>
</dbReference>
<dbReference type="AlphaFoldDB" id="A0A6N7YDE7"/>